<protein>
    <submittedName>
        <fullName evidence="1">Uncharacterized protein</fullName>
    </submittedName>
</protein>
<dbReference type="Proteomes" id="UP001649381">
    <property type="component" value="Unassembled WGS sequence"/>
</dbReference>
<evidence type="ECO:0000313" key="2">
    <source>
        <dbReference type="Proteomes" id="UP001649381"/>
    </source>
</evidence>
<dbReference type="EMBL" id="JAKIJS010000001">
    <property type="protein sequence ID" value="MCF6137497.1"/>
    <property type="molecule type" value="Genomic_DNA"/>
</dbReference>
<name>A0ABS9H113_9BACL</name>
<sequence length="92" mass="10841">MPQFLFEVTDLETLEKESDDQQFINKVATVDAEVIDKQTGNTICKGSFEVKYNQDGVYPSVKMINSIDAPKYIKTELLFRSKRYIKRMRRWL</sequence>
<dbReference type="RefSeq" id="WP_236333147.1">
    <property type="nucleotide sequence ID" value="NZ_JAKIJS010000001.1"/>
</dbReference>
<keyword evidence="2" id="KW-1185">Reference proteome</keyword>
<gene>
    <name evidence="1" type="ORF">L2716_07130</name>
</gene>
<comment type="caution">
    <text evidence="1">The sequence shown here is derived from an EMBL/GenBank/DDBJ whole genome shotgun (WGS) entry which is preliminary data.</text>
</comment>
<organism evidence="1 2">
    <name type="scientific">Pseudalkalibacillus berkeleyi</name>
    <dbReference type="NCBI Taxonomy" id="1069813"/>
    <lineage>
        <taxon>Bacteria</taxon>
        <taxon>Bacillati</taxon>
        <taxon>Bacillota</taxon>
        <taxon>Bacilli</taxon>
        <taxon>Bacillales</taxon>
        <taxon>Fictibacillaceae</taxon>
        <taxon>Pseudalkalibacillus</taxon>
    </lineage>
</organism>
<accession>A0ABS9H113</accession>
<reference evidence="1 2" key="1">
    <citation type="submission" date="2022-01" db="EMBL/GenBank/DDBJ databases">
        <title>Alkalihalobacillus sp. EGI L200015, a novel bacterium isolated from a salt lake sediment.</title>
        <authorList>
            <person name="Gao L."/>
            <person name="Fang B.-Z."/>
            <person name="Li W.-J."/>
        </authorList>
    </citation>
    <scope>NUCLEOTIDE SEQUENCE [LARGE SCALE GENOMIC DNA]</scope>
    <source>
        <strain evidence="1 2">KCTC 12718</strain>
    </source>
</reference>
<proteinExistence type="predicted"/>
<evidence type="ECO:0000313" key="1">
    <source>
        <dbReference type="EMBL" id="MCF6137497.1"/>
    </source>
</evidence>